<dbReference type="AlphaFoldDB" id="D9WTG6"/>
<dbReference type="STRING" id="457427.SSOG_08074"/>
<protein>
    <submittedName>
        <fullName evidence="1">Uncharacterized protein</fullName>
    </submittedName>
</protein>
<name>D9WTG6_9ACTN</name>
<proteinExistence type="predicted"/>
<evidence type="ECO:0000313" key="2">
    <source>
        <dbReference type="Proteomes" id="UP000003963"/>
    </source>
</evidence>
<organism evidence="1 2">
    <name type="scientific">Streptomyces himastatinicus ATCC 53653</name>
    <dbReference type="NCBI Taxonomy" id="457427"/>
    <lineage>
        <taxon>Bacteria</taxon>
        <taxon>Bacillati</taxon>
        <taxon>Actinomycetota</taxon>
        <taxon>Actinomycetes</taxon>
        <taxon>Kitasatosporales</taxon>
        <taxon>Streptomycetaceae</taxon>
        <taxon>Streptomyces</taxon>
        <taxon>Streptomyces violaceusniger group</taxon>
    </lineage>
</organism>
<keyword evidence="2" id="KW-1185">Reference proteome</keyword>
<dbReference type="Proteomes" id="UP000003963">
    <property type="component" value="Unassembled WGS sequence"/>
</dbReference>
<evidence type="ECO:0000313" key="1">
    <source>
        <dbReference type="EMBL" id="EFL28360.1"/>
    </source>
</evidence>
<gene>
    <name evidence="1" type="ORF">SSOG_08074</name>
</gene>
<dbReference type="HOGENOM" id="CLU_1569855_0_0_11"/>
<sequence length="181" mass="19729">MAQVPGPPRTPRGSRPGRPAGGVVAVQICSLIVAEPQVIPPGGYRVVRFPFGTAESYDALGMHQVVQPDGYRIKNWRTDDRAGLIWPSVGGWGALTAMIQWEAGGYGELRDRFVRDPLGLSTGRDSTATDHRPPSRGMQCFTKHHEIFVHPQTPLALMVSHTSGSSVRLVLAEFKLAIHQV</sequence>
<reference evidence="1 2" key="1">
    <citation type="submission" date="2009-02" db="EMBL/GenBank/DDBJ databases">
        <title>Annotation of Streptomyces hygroscopicus strain ATCC 53653.</title>
        <authorList>
            <consortium name="The Broad Institute Genome Sequencing Platform"/>
            <consortium name="Broad Institute Microbial Sequencing Center"/>
            <person name="Fischbach M."/>
            <person name="Godfrey P."/>
            <person name="Ward D."/>
            <person name="Young S."/>
            <person name="Zeng Q."/>
            <person name="Koehrsen M."/>
            <person name="Alvarado L."/>
            <person name="Berlin A.M."/>
            <person name="Bochicchio J."/>
            <person name="Borenstein D."/>
            <person name="Chapman S.B."/>
            <person name="Chen Z."/>
            <person name="Engels R."/>
            <person name="Freedman E."/>
            <person name="Gellesch M."/>
            <person name="Goldberg J."/>
            <person name="Griggs A."/>
            <person name="Gujja S."/>
            <person name="Heilman E.R."/>
            <person name="Heiman D.I."/>
            <person name="Hepburn T.A."/>
            <person name="Howarth C."/>
            <person name="Jen D."/>
            <person name="Larson L."/>
            <person name="Lewis B."/>
            <person name="Mehta T."/>
            <person name="Park D."/>
            <person name="Pearson M."/>
            <person name="Richards J."/>
            <person name="Roberts A."/>
            <person name="Saif S."/>
            <person name="Shea T.D."/>
            <person name="Shenoy N."/>
            <person name="Sisk P."/>
            <person name="Stolte C."/>
            <person name="Sykes S.N."/>
            <person name="Thomson T."/>
            <person name="Walk T."/>
            <person name="White J."/>
            <person name="Yandava C."/>
            <person name="Straight P."/>
            <person name="Clardy J."/>
            <person name="Hung D."/>
            <person name="Kolter R."/>
            <person name="Mekalanos J."/>
            <person name="Walker S."/>
            <person name="Walsh C.T."/>
            <person name="Wieland-Brown L.C."/>
            <person name="Haas B."/>
            <person name="Nusbaum C."/>
            <person name="Birren B."/>
        </authorList>
    </citation>
    <scope>NUCLEOTIDE SEQUENCE [LARGE SCALE GENOMIC DNA]</scope>
    <source>
        <strain evidence="1 2">ATCC 53653</strain>
    </source>
</reference>
<dbReference type="EMBL" id="GG657754">
    <property type="protein sequence ID" value="EFL28360.1"/>
    <property type="molecule type" value="Genomic_DNA"/>
</dbReference>
<accession>D9WTG6</accession>